<reference evidence="3 5" key="1">
    <citation type="journal article" date="2017" name="Nature">
        <title>The sunflower genome provides insights into oil metabolism, flowering and Asterid evolution.</title>
        <authorList>
            <person name="Badouin H."/>
            <person name="Gouzy J."/>
            <person name="Grassa C.J."/>
            <person name="Murat F."/>
            <person name="Staton S.E."/>
            <person name="Cottret L."/>
            <person name="Lelandais-Briere C."/>
            <person name="Owens G.L."/>
            <person name="Carrere S."/>
            <person name="Mayjonade B."/>
            <person name="Legrand L."/>
            <person name="Gill N."/>
            <person name="Kane N.C."/>
            <person name="Bowers J.E."/>
            <person name="Hubner S."/>
            <person name="Bellec A."/>
            <person name="Berard A."/>
            <person name="Berges H."/>
            <person name="Blanchet N."/>
            <person name="Boniface M.C."/>
            <person name="Brunel D."/>
            <person name="Catrice O."/>
            <person name="Chaidir N."/>
            <person name="Claudel C."/>
            <person name="Donnadieu C."/>
            <person name="Faraut T."/>
            <person name="Fievet G."/>
            <person name="Helmstetter N."/>
            <person name="King M."/>
            <person name="Knapp S.J."/>
            <person name="Lai Z."/>
            <person name="Le Paslier M.C."/>
            <person name="Lippi Y."/>
            <person name="Lorenzon L."/>
            <person name="Mandel J.R."/>
            <person name="Marage G."/>
            <person name="Marchand G."/>
            <person name="Marquand E."/>
            <person name="Bret-Mestries E."/>
            <person name="Morien E."/>
            <person name="Nambeesan S."/>
            <person name="Nguyen T."/>
            <person name="Pegot-Espagnet P."/>
            <person name="Pouilly N."/>
            <person name="Raftis F."/>
            <person name="Sallet E."/>
            <person name="Schiex T."/>
            <person name="Thomas J."/>
            <person name="Vandecasteele C."/>
            <person name="Vares D."/>
            <person name="Vear F."/>
            <person name="Vautrin S."/>
            <person name="Crespi M."/>
            <person name="Mangin B."/>
            <person name="Burke J.M."/>
            <person name="Salse J."/>
            <person name="Munos S."/>
            <person name="Vincourt P."/>
            <person name="Rieseberg L.H."/>
            <person name="Langlade N.B."/>
        </authorList>
    </citation>
    <scope>NUCLEOTIDE SEQUENCE [LARGE SCALE GENOMIC DNA]</scope>
    <source>
        <strain evidence="5">cv. SF193</strain>
        <tissue evidence="3">Leaves</tissue>
    </source>
</reference>
<keyword evidence="3" id="KW-0808">Transferase</keyword>
<dbReference type="EMBL" id="MNCJ02000324">
    <property type="protein sequence ID" value="KAF5789328.1"/>
    <property type="molecule type" value="Genomic_DNA"/>
</dbReference>
<organism evidence="4 5">
    <name type="scientific">Helianthus annuus</name>
    <name type="common">Common sunflower</name>
    <dbReference type="NCBI Taxonomy" id="4232"/>
    <lineage>
        <taxon>Eukaryota</taxon>
        <taxon>Viridiplantae</taxon>
        <taxon>Streptophyta</taxon>
        <taxon>Embryophyta</taxon>
        <taxon>Tracheophyta</taxon>
        <taxon>Spermatophyta</taxon>
        <taxon>Magnoliopsida</taxon>
        <taxon>eudicotyledons</taxon>
        <taxon>Gunneridae</taxon>
        <taxon>Pentapetalae</taxon>
        <taxon>asterids</taxon>
        <taxon>campanulids</taxon>
        <taxon>Asterales</taxon>
        <taxon>Asteraceae</taxon>
        <taxon>Asteroideae</taxon>
        <taxon>Heliantheae alliance</taxon>
        <taxon>Heliantheae</taxon>
        <taxon>Helianthus</taxon>
    </lineage>
</organism>
<keyword evidence="3" id="KW-0418">Kinase</keyword>
<sequence>MPLTHFLLLILAYVLCKEGRGLEFIDTLLDDESSTYKLTRCIQVALLCVEEKWTHRPSMVEVAAMLRNENQNLPMPRRPAFSTNEYDEENKNKINGNVHSVK</sequence>
<dbReference type="PANTHER" id="PTHR27006:SF619">
    <property type="entry name" value="CYSTEINE-RICH RECEPTOR-LIKE PROTEIN KINASE 15"/>
    <property type="match status" value="1"/>
</dbReference>
<dbReference type="OMA" id="CIVLECW"/>
<dbReference type="STRING" id="4232.A0A251SJ03"/>
<feature type="signal peptide" evidence="2">
    <location>
        <begin position="1"/>
        <end position="21"/>
    </location>
</feature>
<reference evidence="4" key="2">
    <citation type="submission" date="2017-02" db="EMBL/GenBank/DDBJ databases">
        <title>Sunflower complete genome.</title>
        <authorList>
            <person name="Langlade N."/>
            <person name="Munos S."/>
        </authorList>
    </citation>
    <scope>NUCLEOTIDE SEQUENCE [LARGE SCALE GENOMIC DNA]</scope>
    <source>
        <tissue evidence="4">Leaves</tissue>
    </source>
</reference>
<name>A0A251SJ03_HELAN</name>
<accession>A0A251SJ03</accession>
<evidence type="ECO:0000313" key="3">
    <source>
        <dbReference type="EMBL" id="KAF5789328.1"/>
    </source>
</evidence>
<evidence type="ECO:0000256" key="1">
    <source>
        <dbReference type="SAM" id="MobiDB-lite"/>
    </source>
</evidence>
<protein>
    <submittedName>
        <fullName evidence="3">Non-specific serine/threonine protein kinase</fullName>
        <ecNumber evidence="3">2.7.11.1</ecNumber>
    </submittedName>
</protein>
<evidence type="ECO:0000313" key="5">
    <source>
        <dbReference type="Proteomes" id="UP000215914"/>
    </source>
</evidence>
<evidence type="ECO:0000313" key="4">
    <source>
        <dbReference type="EMBL" id="OTF97450.1"/>
    </source>
</evidence>
<feature type="compositionally biased region" description="Polar residues" evidence="1">
    <location>
        <begin position="93"/>
        <end position="102"/>
    </location>
</feature>
<dbReference type="InParanoid" id="A0A251SJ03"/>
<dbReference type="Proteomes" id="UP000215914">
    <property type="component" value="Chromosome 14"/>
</dbReference>
<feature type="chain" id="PRO_5041122031" evidence="2">
    <location>
        <begin position="22"/>
        <end position="102"/>
    </location>
</feature>
<keyword evidence="2" id="KW-0732">Signal</keyword>
<dbReference type="EC" id="2.7.11.1" evidence="3"/>
<keyword evidence="3" id="KW-0723">Serine/threonine-protein kinase</keyword>
<gene>
    <name evidence="4" type="ORF">HannXRQ_Chr14g0434701</name>
    <name evidence="3" type="ORF">HanXRQr2_Chr09g0369951</name>
</gene>
<dbReference type="Gramene" id="mRNA:HanXRQr2_Chr09g0369951">
    <property type="protein sequence ID" value="mRNA:HanXRQr2_Chr09g0369951"/>
    <property type="gene ID" value="HanXRQr2_Chr09g0369951"/>
</dbReference>
<dbReference type="AlphaFoldDB" id="A0A251SJ03"/>
<reference evidence="3" key="3">
    <citation type="submission" date="2020-06" db="EMBL/GenBank/DDBJ databases">
        <title>Helianthus annuus Genome sequencing and assembly Release 2.</title>
        <authorList>
            <person name="Gouzy J."/>
            <person name="Langlade N."/>
            <person name="Munos S."/>
        </authorList>
    </citation>
    <scope>NUCLEOTIDE SEQUENCE</scope>
    <source>
        <tissue evidence="3">Leaves</tissue>
    </source>
</reference>
<proteinExistence type="predicted"/>
<dbReference type="PANTHER" id="PTHR27006">
    <property type="entry name" value="PROMASTIGOTE SURFACE ANTIGEN PROTEIN PSA"/>
    <property type="match status" value="1"/>
</dbReference>
<dbReference type="EMBL" id="CM007903">
    <property type="protein sequence ID" value="OTF97450.1"/>
    <property type="molecule type" value="Genomic_DNA"/>
</dbReference>
<dbReference type="GO" id="GO:0004674">
    <property type="term" value="F:protein serine/threonine kinase activity"/>
    <property type="evidence" value="ECO:0007669"/>
    <property type="project" value="UniProtKB-KW"/>
</dbReference>
<keyword evidence="5" id="KW-1185">Reference proteome</keyword>
<evidence type="ECO:0000256" key="2">
    <source>
        <dbReference type="SAM" id="SignalP"/>
    </source>
</evidence>
<feature type="region of interest" description="Disordered" evidence="1">
    <location>
        <begin position="73"/>
        <end position="102"/>
    </location>
</feature>
<dbReference type="Gene3D" id="1.10.510.10">
    <property type="entry name" value="Transferase(Phosphotransferase) domain 1"/>
    <property type="match status" value="1"/>
</dbReference>